<keyword evidence="2" id="KW-0812">Transmembrane</keyword>
<evidence type="ECO:0000313" key="3">
    <source>
        <dbReference type="EMBL" id="CAK0901761.1"/>
    </source>
</evidence>
<proteinExistence type="predicted"/>
<evidence type="ECO:0000256" key="1">
    <source>
        <dbReference type="SAM" id="MobiDB-lite"/>
    </source>
</evidence>
<protein>
    <submittedName>
        <fullName evidence="3">Uncharacterized protein</fullName>
    </submittedName>
</protein>
<name>A0ABN9XU05_9DINO</name>
<accession>A0ABN9XU05</accession>
<sequence length="479" mass="53748">AGDPELEEVEHFDGIEVEPSRGYSDYDGYTSLYYDDVEPMAWKKWNRVYLLTDVAGRRGMTALVIDPVEGEPGTYTIVDPTGRVQTKDLRDKQKVFTRPRAGIDWAPFPGVTGDEKKELEDESLRIRRRRGAGWGDWALGRKKAAAKLKPKAAAKTGKGRKSNRSNMVYWIAENAFTTGVAVWTHRTFGVVGLGCLVAYKAWSALGIGDLVSSSIERVREVGDLFDDMDERYQSIRTKYDDGDYDLAIIALGLLFILLLVFWPTVRSRRARGRKWSRIGDETDSDSSSPDEGTAASDSDEDSLRGGPDGALAMLLSSQASLQSQMDDLKKLIKSGASSSGPDVFDHGGCGFFFERTGSARRESIQKYLKELERESDNPRLSMLEQLKKFQVTDWKIGPSEARIAPKVLSRLYRHNTTATFQVKEYIKSKEMSTSHVAGELRLLAAILDRMVATKFEMINSEAVEVICRRIYGLFRAWEQ</sequence>
<evidence type="ECO:0000256" key="2">
    <source>
        <dbReference type="SAM" id="Phobius"/>
    </source>
</evidence>
<feature type="non-terminal residue" evidence="3">
    <location>
        <position position="479"/>
    </location>
</feature>
<keyword evidence="4" id="KW-1185">Reference proteome</keyword>
<dbReference type="EMBL" id="CAUYUJ010020976">
    <property type="protein sequence ID" value="CAK0901761.1"/>
    <property type="molecule type" value="Genomic_DNA"/>
</dbReference>
<comment type="caution">
    <text evidence="3">The sequence shown here is derived from an EMBL/GenBank/DDBJ whole genome shotgun (WGS) entry which is preliminary data.</text>
</comment>
<dbReference type="Proteomes" id="UP001189429">
    <property type="component" value="Unassembled WGS sequence"/>
</dbReference>
<keyword evidence="2" id="KW-0472">Membrane</keyword>
<evidence type="ECO:0000313" key="4">
    <source>
        <dbReference type="Proteomes" id="UP001189429"/>
    </source>
</evidence>
<reference evidence="3" key="1">
    <citation type="submission" date="2023-10" db="EMBL/GenBank/DDBJ databases">
        <authorList>
            <person name="Chen Y."/>
            <person name="Shah S."/>
            <person name="Dougan E. K."/>
            <person name="Thang M."/>
            <person name="Chan C."/>
        </authorList>
    </citation>
    <scope>NUCLEOTIDE SEQUENCE [LARGE SCALE GENOMIC DNA]</scope>
</reference>
<gene>
    <name evidence="3" type="ORF">PCOR1329_LOCUS78612</name>
</gene>
<feature type="non-terminal residue" evidence="3">
    <location>
        <position position="1"/>
    </location>
</feature>
<keyword evidence="2" id="KW-1133">Transmembrane helix</keyword>
<feature type="transmembrane region" description="Helical" evidence="2">
    <location>
        <begin position="246"/>
        <end position="265"/>
    </location>
</feature>
<feature type="region of interest" description="Disordered" evidence="1">
    <location>
        <begin position="277"/>
        <end position="303"/>
    </location>
</feature>
<organism evidence="3 4">
    <name type="scientific">Prorocentrum cordatum</name>
    <dbReference type="NCBI Taxonomy" id="2364126"/>
    <lineage>
        <taxon>Eukaryota</taxon>
        <taxon>Sar</taxon>
        <taxon>Alveolata</taxon>
        <taxon>Dinophyceae</taxon>
        <taxon>Prorocentrales</taxon>
        <taxon>Prorocentraceae</taxon>
        <taxon>Prorocentrum</taxon>
    </lineage>
</organism>